<comment type="caution">
    <text evidence="4">The sequence shown here is derived from an EMBL/GenBank/DDBJ whole genome shotgun (WGS) entry which is preliminary data.</text>
</comment>
<evidence type="ECO:0000256" key="1">
    <source>
        <dbReference type="ARBA" id="ARBA00001946"/>
    </source>
</evidence>
<organism evidence="4 5">
    <name type="scientific">Aestuariirhabdus litorea</name>
    <dbReference type="NCBI Taxonomy" id="2528527"/>
    <lineage>
        <taxon>Bacteria</taxon>
        <taxon>Pseudomonadati</taxon>
        <taxon>Pseudomonadota</taxon>
        <taxon>Gammaproteobacteria</taxon>
        <taxon>Oceanospirillales</taxon>
        <taxon>Aestuariirhabdaceae</taxon>
        <taxon>Aestuariirhabdus</taxon>
    </lineage>
</organism>
<dbReference type="InterPro" id="IPR020084">
    <property type="entry name" value="NUDIX_hydrolase_CS"/>
</dbReference>
<dbReference type="InterPro" id="IPR000086">
    <property type="entry name" value="NUDIX_hydrolase_dom"/>
</dbReference>
<dbReference type="NCBIfam" id="NF008736">
    <property type="entry name" value="PRK11762.1"/>
    <property type="match status" value="1"/>
</dbReference>
<keyword evidence="5" id="KW-1185">Reference proteome</keyword>
<name>A0A3P3VI91_9GAMM</name>
<proteinExistence type="predicted"/>
<dbReference type="InterPro" id="IPR015797">
    <property type="entry name" value="NUDIX_hydrolase-like_dom_sf"/>
</dbReference>
<dbReference type="GO" id="GO:0019693">
    <property type="term" value="P:ribose phosphate metabolic process"/>
    <property type="evidence" value="ECO:0007669"/>
    <property type="project" value="TreeGrafter"/>
</dbReference>
<reference evidence="4 5" key="1">
    <citation type="submission" date="2018-08" db="EMBL/GenBank/DDBJ databases">
        <authorList>
            <person name="Khan S.A."/>
        </authorList>
    </citation>
    <scope>NUCLEOTIDE SEQUENCE [LARGE SCALE GENOMIC DNA]</scope>
    <source>
        <strain evidence="4 5">GTF-13</strain>
    </source>
</reference>
<accession>A0A3P3VI91</accession>
<dbReference type="PROSITE" id="PS00893">
    <property type="entry name" value="NUDIX_BOX"/>
    <property type="match status" value="1"/>
</dbReference>
<evidence type="ECO:0000313" key="5">
    <source>
        <dbReference type="Proteomes" id="UP000280792"/>
    </source>
</evidence>
<dbReference type="PROSITE" id="PS51462">
    <property type="entry name" value="NUDIX"/>
    <property type="match status" value="1"/>
</dbReference>
<keyword evidence="2 4" id="KW-0378">Hydrolase</keyword>
<dbReference type="GO" id="GO:0019144">
    <property type="term" value="F:ADP-sugar diphosphatase activity"/>
    <property type="evidence" value="ECO:0007669"/>
    <property type="project" value="TreeGrafter"/>
</dbReference>
<gene>
    <name evidence="4" type="primary">nudE</name>
    <name evidence="4" type="ORF">D0544_11285</name>
</gene>
<dbReference type="PANTHER" id="PTHR11839:SF12">
    <property type="entry name" value="ADP COMPOUNDS HYDROLASE NUDE"/>
    <property type="match status" value="1"/>
</dbReference>
<sequence>MQVQQGTVHIEQHGIDGFPVNHGIRFCIAATRQYTTAHHGVQSQESPLSKPKVLHSREVARTRLFRVEEMGLRFSNGVERTYERLVGFNTGHAAVMVLPLLDDQRFVMIEEYAAGTEDYQLSLPKGLVEPGESLLEGANRELMEEAGYGAHKLELLTELSLSPNYMSHRMQVVVARDLYEMRLEGDEPEPLGVHVFHFDQLPELVQRPDFTEARAMVALYMARDLLRSPQGDVQSTI</sequence>
<dbReference type="AlphaFoldDB" id="A0A3P3VI91"/>
<feature type="domain" description="Nudix hydrolase" evidence="3">
    <location>
        <begin position="90"/>
        <end position="218"/>
    </location>
</feature>
<comment type="cofactor">
    <cofactor evidence="1">
        <name>Mg(2+)</name>
        <dbReference type="ChEBI" id="CHEBI:18420"/>
    </cofactor>
</comment>
<reference evidence="4 5" key="2">
    <citation type="submission" date="2018-12" db="EMBL/GenBank/DDBJ databases">
        <title>Simiduia agarivorans gen. nov., sp. nov., a marine, agarolytic bacterium isolated from shallow coastal water from Keelung, Taiwan.</title>
        <authorList>
            <person name="Shieh W.Y."/>
        </authorList>
    </citation>
    <scope>NUCLEOTIDE SEQUENCE [LARGE SCALE GENOMIC DNA]</scope>
    <source>
        <strain evidence="4 5">GTF-13</strain>
    </source>
</reference>
<evidence type="ECO:0000256" key="2">
    <source>
        <dbReference type="ARBA" id="ARBA00022801"/>
    </source>
</evidence>
<protein>
    <submittedName>
        <fullName evidence="4">ADP compounds hydrolase NudE</fullName>
    </submittedName>
</protein>
<dbReference type="Proteomes" id="UP000280792">
    <property type="component" value="Unassembled WGS sequence"/>
</dbReference>
<dbReference type="PANTHER" id="PTHR11839">
    <property type="entry name" value="UDP/ADP-SUGAR PYROPHOSPHATASE"/>
    <property type="match status" value="1"/>
</dbReference>
<dbReference type="GO" id="GO:0006753">
    <property type="term" value="P:nucleoside phosphate metabolic process"/>
    <property type="evidence" value="ECO:0007669"/>
    <property type="project" value="TreeGrafter"/>
</dbReference>
<evidence type="ECO:0000313" key="4">
    <source>
        <dbReference type="EMBL" id="RRJ82451.1"/>
    </source>
</evidence>
<dbReference type="GO" id="GO:0005829">
    <property type="term" value="C:cytosol"/>
    <property type="evidence" value="ECO:0007669"/>
    <property type="project" value="TreeGrafter"/>
</dbReference>
<evidence type="ECO:0000259" key="3">
    <source>
        <dbReference type="PROSITE" id="PS51462"/>
    </source>
</evidence>
<dbReference type="Gene3D" id="3.90.79.10">
    <property type="entry name" value="Nucleoside Triphosphate Pyrophosphohydrolase"/>
    <property type="match status" value="1"/>
</dbReference>
<dbReference type="Pfam" id="PF00293">
    <property type="entry name" value="NUDIX"/>
    <property type="match status" value="1"/>
</dbReference>
<dbReference type="EMBL" id="QWEZ01000002">
    <property type="protein sequence ID" value="RRJ82451.1"/>
    <property type="molecule type" value="Genomic_DNA"/>
</dbReference>
<dbReference type="SUPFAM" id="SSF55811">
    <property type="entry name" value="Nudix"/>
    <property type="match status" value="1"/>
</dbReference>
<dbReference type="FunFam" id="3.90.79.10:FF:000006">
    <property type="entry name" value="ADP compounds hydrolase NudE"/>
    <property type="match status" value="1"/>
</dbReference>